<dbReference type="InterPro" id="IPR001304">
    <property type="entry name" value="C-type_lectin-like"/>
</dbReference>
<feature type="domain" description="Fibrinogen C-terminal" evidence="2">
    <location>
        <begin position="176"/>
        <end position="230"/>
    </location>
</feature>
<dbReference type="WBParaSite" id="PSAMB.scaffold2547size22641.g18207.t1">
    <property type="protein sequence ID" value="PSAMB.scaffold2547size22641.g18207.t1"/>
    <property type="gene ID" value="PSAMB.scaffold2547size22641.g18207"/>
</dbReference>
<dbReference type="Pfam" id="PF00147">
    <property type="entry name" value="Fibrinogen_C"/>
    <property type="match status" value="1"/>
</dbReference>
<keyword evidence="3" id="KW-1185">Reference proteome</keyword>
<dbReference type="PANTHER" id="PTHR22803">
    <property type="entry name" value="MANNOSE, PHOSPHOLIPASE, LECTIN RECEPTOR RELATED"/>
    <property type="match status" value="1"/>
</dbReference>
<accession>A0A914VVD6</accession>
<dbReference type="InterPro" id="IPR050111">
    <property type="entry name" value="C-type_lectin/snaclec_domain"/>
</dbReference>
<dbReference type="CDD" id="cd00037">
    <property type="entry name" value="CLECT"/>
    <property type="match status" value="1"/>
</dbReference>
<protein>
    <submittedName>
        <fullName evidence="4">Uncharacterized protein</fullName>
    </submittedName>
</protein>
<organism evidence="3 4">
    <name type="scientific">Plectus sambesii</name>
    <dbReference type="NCBI Taxonomy" id="2011161"/>
    <lineage>
        <taxon>Eukaryota</taxon>
        <taxon>Metazoa</taxon>
        <taxon>Ecdysozoa</taxon>
        <taxon>Nematoda</taxon>
        <taxon>Chromadorea</taxon>
        <taxon>Plectida</taxon>
        <taxon>Plectina</taxon>
        <taxon>Plectoidea</taxon>
        <taxon>Plectidae</taxon>
        <taxon>Plectus</taxon>
    </lineage>
</organism>
<evidence type="ECO:0000259" key="1">
    <source>
        <dbReference type="PROSITE" id="PS50041"/>
    </source>
</evidence>
<dbReference type="Proteomes" id="UP000887566">
    <property type="component" value="Unplaced"/>
</dbReference>
<name>A0A914VVD6_9BILA</name>
<dbReference type="PROSITE" id="PS51406">
    <property type="entry name" value="FIBRINOGEN_C_2"/>
    <property type="match status" value="1"/>
</dbReference>
<dbReference type="Gene3D" id="3.90.215.10">
    <property type="entry name" value="Gamma Fibrinogen, chain A, domain 1"/>
    <property type="match status" value="1"/>
</dbReference>
<dbReference type="Pfam" id="PF00059">
    <property type="entry name" value="Lectin_C"/>
    <property type="match status" value="1"/>
</dbReference>
<feature type="domain" description="C-type lectin" evidence="1">
    <location>
        <begin position="51"/>
        <end position="176"/>
    </location>
</feature>
<dbReference type="NCBIfam" id="NF040941">
    <property type="entry name" value="GGGWT_bact"/>
    <property type="match status" value="1"/>
</dbReference>
<evidence type="ECO:0000313" key="4">
    <source>
        <dbReference type="WBParaSite" id="PSAMB.scaffold2547size22641.g18207.t1"/>
    </source>
</evidence>
<dbReference type="SMART" id="SM00034">
    <property type="entry name" value="CLECT"/>
    <property type="match status" value="1"/>
</dbReference>
<dbReference type="SUPFAM" id="SSF56496">
    <property type="entry name" value="Fibrinogen C-terminal domain-like"/>
    <property type="match status" value="1"/>
</dbReference>
<dbReference type="PROSITE" id="PS50041">
    <property type="entry name" value="C_TYPE_LECTIN_2"/>
    <property type="match status" value="1"/>
</dbReference>
<proteinExistence type="predicted"/>
<reference evidence="4" key="1">
    <citation type="submission" date="2022-11" db="UniProtKB">
        <authorList>
            <consortium name="WormBaseParasite"/>
        </authorList>
    </citation>
    <scope>IDENTIFICATION</scope>
</reference>
<dbReference type="InterPro" id="IPR014716">
    <property type="entry name" value="Fibrinogen_a/b/g_C_1"/>
</dbReference>
<dbReference type="InterPro" id="IPR016186">
    <property type="entry name" value="C-type_lectin-like/link_sf"/>
</dbReference>
<sequence>MSGSVHCQQGKWTTADCVKNRSQFICENGTTNPPVTTPSSPTVVEHACNSNNDKCFGLVIGSLPWTEADQFCRNHSPNSSVATLASINNKGDADTIATLLQYPTLTSSLWIGAFTFGDLKYQWSDKSPFSYTNWAPGQPQANAEGCVQVCLKNDTTCVQGQWIVAPCKTAQAFICENIEYQGADCLDLHLYYPTLESGFYALTPPGTDYFYAYCEMEIDGGGWTVFQRYV</sequence>
<dbReference type="Gene3D" id="3.10.100.10">
    <property type="entry name" value="Mannose-Binding Protein A, subunit A"/>
    <property type="match status" value="1"/>
</dbReference>
<dbReference type="InterPro" id="IPR016187">
    <property type="entry name" value="CTDL_fold"/>
</dbReference>
<evidence type="ECO:0000259" key="2">
    <source>
        <dbReference type="PROSITE" id="PS51406"/>
    </source>
</evidence>
<dbReference type="AlphaFoldDB" id="A0A914VVD6"/>
<dbReference type="SUPFAM" id="SSF56436">
    <property type="entry name" value="C-type lectin-like"/>
    <property type="match status" value="1"/>
</dbReference>
<dbReference type="InterPro" id="IPR002181">
    <property type="entry name" value="Fibrinogen_a/b/g_C_dom"/>
</dbReference>
<evidence type="ECO:0000313" key="3">
    <source>
        <dbReference type="Proteomes" id="UP000887566"/>
    </source>
</evidence>
<dbReference type="InterPro" id="IPR036056">
    <property type="entry name" value="Fibrinogen-like_C"/>
</dbReference>